<comment type="caution">
    <text evidence="1">The sequence shown here is derived from an EMBL/GenBank/DDBJ whole genome shotgun (WGS) entry which is preliminary data.</text>
</comment>
<dbReference type="EMBL" id="JAFBFH010000034">
    <property type="protein sequence ID" value="MBM7716862.1"/>
    <property type="molecule type" value="Genomic_DNA"/>
</dbReference>
<keyword evidence="2" id="KW-1185">Reference proteome</keyword>
<organism evidence="1 2">
    <name type="scientific">Siminovitchia thermophila</name>
    <dbReference type="NCBI Taxonomy" id="1245522"/>
    <lineage>
        <taxon>Bacteria</taxon>
        <taxon>Bacillati</taxon>
        <taxon>Bacillota</taxon>
        <taxon>Bacilli</taxon>
        <taxon>Bacillales</taxon>
        <taxon>Bacillaceae</taxon>
        <taxon>Siminovitchia</taxon>
    </lineage>
</organism>
<gene>
    <name evidence="1" type="ORF">JOC94_003886</name>
</gene>
<dbReference type="Proteomes" id="UP000823485">
    <property type="component" value="Unassembled WGS sequence"/>
</dbReference>
<proteinExistence type="predicted"/>
<reference evidence="1 2" key="1">
    <citation type="submission" date="2021-01" db="EMBL/GenBank/DDBJ databases">
        <title>Genomic Encyclopedia of Type Strains, Phase IV (KMG-IV): sequencing the most valuable type-strain genomes for metagenomic binning, comparative biology and taxonomic classification.</title>
        <authorList>
            <person name="Goeker M."/>
        </authorList>
    </citation>
    <scope>NUCLEOTIDE SEQUENCE [LARGE SCALE GENOMIC DNA]</scope>
    <source>
        <strain evidence="1 2">DSM 105453</strain>
    </source>
</reference>
<evidence type="ECO:0000313" key="2">
    <source>
        <dbReference type="Proteomes" id="UP000823485"/>
    </source>
</evidence>
<evidence type="ECO:0000313" key="1">
    <source>
        <dbReference type="EMBL" id="MBM7716862.1"/>
    </source>
</evidence>
<sequence length="47" mass="5392">MIRICEVGPHDGIQKTKQEVQFISTLINAGIKNSKRFHLSILKSFHK</sequence>
<name>A0ABS2RB30_9BACI</name>
<protein>
    <recommendedName>
        <fullName evidence="3">Hydroxymethylglutaryl-CoA lyase</fullName>
    </recommendedName>
</protein>
<evidence type="ECO:0008006" key="3">
    <source>
        <dbReference type="Google" id="ProtNLM"/>
    </source>
</evidence>
<accession>A0ABS2RB30</accession>